<dbReference type="InterPro" id="IPR036604">
    <property type="entry name" value="PurS-like_sf"/>
</dbReference>
<dbReference type="NCBIfam" id="TIGR00302">
    <property type="entry name" value="phosphoribosylformylglycinamidine synthase subunit PurS"/>
    <property type="match status" value="1"/>
</dbReference>
<dbReference type="HAMAP" id="MF_01926">
    <property type="entry name" value="PurS"/>
    <property type="match status" value="1"/>
</dbReference>
<dbReference type="PANTHER" id="PTHR34696">
    <property type="entry name" value="PHOSPHORIBOSYLFORMYLGLYCINAMIDINE SYNTHASE SUBUNIT PURS"/>
    <property type="match status" value="1"/>
</dbReference>
<dbReference type="SUPFAM" id="SSF82697">
    <property type="entry name" value="PurS-like"/>
    <property type="match status" value="1"/>
</dbReference>
<organism evidence="7 8">
    <name type="scientific">Candidatus Magnetobacterium casense</name>
    <dbReference type="NCBI Taxonomy" id="1455061"/>
    <lineage>
        <taxon>Bacteria</taxon>
        <taxon>Pseudomonadati</taxon>
        <taxon>Nitrospirota</taxon>
        <taxon>Thermodesulfovibrionia</taxon>
        <taxon>Thermodesulfovibrionales</taxon>
        <taxon>Candidatus Magnetobacteriaceae</taxon>
        <taxon>Candidatus Magnetobacterium</taxon>
    </lineage>
</organism>
<dbReference type="EMBL" id="JABXWD010000002">
    <property type="protein sequence ID" value="MBV6340003.1"/>
    <property type="molecule type" value="Genomic_DNA"/>
</dbReference>
<name>A0ABS6RTQ8_9BACT</name>
<dbReference type="Pfam" id="PF02700">
    <property type="entry name" value="PurS"/>
    <property type="match status" value="1"/>
</dbReference>
<comment type="subcellular location">
    <subcellularLocation>
        <location evidence="6">Cytoplasm</location>
    </subcellularLocation>
</comment>
<comment type="function">
    <text evidence="6">Part of the phosphoribosylformylglycinamidine synthase complex involved in the purines biosynthetic pathway. Catalyzes the ATP-dependent conversion of formylglycinamide ribonucleotide (FGAR) and glutamine to yield formylglycinamidine ribonucleotide (FGAM) and glutamate. The FGAM synthase complex is composed of three subunits. PurQ produces an ammonia molecule by converting glutamine to glutamate. PurL transfers the ammonia molecule to FGAR to form FGAM in an ATP-dependent manner. PurS interacts with PurQ and PurL and is thought to assist in the transfer of the ammonia molecule from PurQ to PurL.</text>
</comment>
<dbReference type="EC" id="6.3.5.3" evidence="6"/>
<evidence type="ECO:0000256" key="5">
    <source>
        <dbReference type="ARBA" id="ARBA00022840"/>
    </source>
</evidence>
<keyword evidence="4 6" id="KW-0658">Purine biosynthesis</keyword>
<evidence type="ECO:0000256" key="3">
    <source>
        <dbReference type="ARBA" id="ARBA00022741"/>
    </source>
</evidence>
<reference evidence="7 8" key="1">
    <citation type="journal article" date="2020" name="J Geophys Res Biogeosci">
        <title>Magnetotaxis as an Adaptation to Enable Bacterial Shuttling of Microbial Sulfur and Sulfur Cycling Across Aquatic Oxic#Anoxic Interfaces.</title>
        <authorList>
            <person name="Li J."/>
            <person name="Liu P."/>
            <person name="Wang J."/>
            <person name="Roberts A.P."/>
            <person name="Pan Y."/>
        </authorList>
    </citation>
    <scope>NUCLEOTIDE SEQUENCE [LARGE SCALE GENOMIC DNA]</scope>
    <source>
        <strain evidence="7 8">MYR-1_YQ</strain>
    </source>
</reference>
<accession>A0ABS6RTQ8</accession>
<dbReference type="PANTHER" id="PTHR34696:SF1">
    <property type="entry name" value="PHOSPHORIBOSYLFORMYLGLYCINAMIDINE SYNTHASE SUBUNIT PURS"/>
    <property type="match status" value="1"/>
</dbReference>
<evidence type="ECO:0000256" key="2">
    <source>
        <dbReference type="ARBA" id="ARBA00022598"/>
    </source>
</evidence>
<comment type="catalytic activity">
    <reaction evidence="6">
        <text>N(2)-formyl-N(1)-(5-phospho-beta-D-ribosyl)glycinamide + L-glutamine + ATP + H2O = 2-formamido-N(1)-(5-O-phospho-beta-D-ribosyl)acetamidine + L-glutamate + ADP + phosphate + H(+)</text>
        <dbReference type="Rhea" id="RHEA:17129"/>
        <dbReference type="ChEBI" id="CHEBI:15377"/>
        <dbReference type="ChEBI" id="CHEBI:15378"/>
        <dbReference type="ChEBI" id="CHEBI:29985"/>
        <dbReference type="ChEBI" id="CHEBI:30616"/>
        <dbReference type="ChEBI" id="CHEBI:43474"/>
        <dbReference type="ChEBI" id="CHEBI:58359"/>
        <dbReference type="ChEBI" id="CHEBI:147286"/>
        <dbReference type="ChEBI" id="CHEBI:147287"/>
        <dbReference type="ChEBI" id="CHEBI:456216"/>
        <dbReference type="EC" id="6.3.5.3"/>
    </reaction>
</comment>
<dbReference type="Proteomes" id="UP001196980">
    <property type="component" value="Unassembled WGS sequence"/>
</dbReference>
<comment type="pathway">
    <text evidence="6">Purine metabolism; IMP biosynthesis via de novo pathway; 5-amino-1-(5-phospho-D-ribosyl)imidazole from N(2)-formyl-N(1)-(5-phospho-D-ribosyl)glycinamide: step 1/2.</text>
</comment>
<dbReference type="GO" id="GO:0004642">
    <property type="term" value="F:phosphoribosylformylglycinamidine synthase activity"/>
    <property type="evidence" value="ECO:0007669"/>
    <property type="project" value="UniProtKB-EC"/>
</dbReference>
<dbReference type="Gene3D" id="3.30.1280.10">
    <property type="entry name" value="Phosphoribosylformylglycinamidine synthase subunit PurS"/>
    <property type="match status" value="1"/>
</dbReference>
<dbReference type="NCBIfam" id="NF004630">
    <property type="entry name" value="PRK05974.1"/>
    <property type="match status" value="1"/>
</dbReference>
<sequence length="82" mass="9139">MMKVVVYVRLKDSVLDPQGKAVSGGLRNLGFAEVTDVKVGKMIELYMDDATATENLKERVGDMCQKLLVNTVIEEFRFEVVG</sequence>
<keyword evidence="1 6" id="KW-0963">Cytoplasm</keyword>
<evidence type="ECO:0000256" key="4">
    <source>
        <dbReference type="ARBA" id="ARBA00022755"/>
    </source>
</evidence>
<keyword evidence="8" id="KW-1185">Reference proteome</keyword>
<protein>
    <recommendedName>
        <fullName evidence="6">Phosphoribosylformylglycinamidine synthase subunit PurS</fullName>
        <shortName evidence="6">FGAM synthase</shortName>
        <ecNumber evidence="6">6.3.5.3</ecNumber>
    </recommendedName>
    <alternativeName>
        <fullName evidence="6">Formylglycinamide ribonucleotide amidotransferase subunit III</fullName>
        <shortName evidence="6">FGAR amidotransferase III</shortName>
        <shortName evidence="6">FGAR-AT III</shortName>
    </alternativeName>
    <alternativeName>
        <fullName evidence="6">Phosphoribosylformylglycinamidine synthase subunit III</fullName>
    </alternativeName>
</protein>
<comment type="similarity">
    <text evidence="6">Belongs to the PurS family.</text>
</comment>
<keyword evidence="3 6" id="KW-0547">Nucleotide-binding</keyword>
<keyword evidence="5 6" id="KW-0067">ATP-binding</keyword>
<evidence type="ECO:0000256" key="1">
    <source>
        <dbReference type="ARBA" id="ARBA00022490"/>
    </source>
</evidence>
<evidence type="ECO:0000313" key="8">
    <source>
        <dbReference type="Proteomes" id="UP001196980"/>
    </source>
</evidence>
<comment type="caution">
    <text evidence="7">The sequence shown here is derived from an EMBL/GenBank/DDBJ whole genome shotgun (WGS) entry which is preliminary data.</text>
</comment>
<gene>
    <name evidence="6 7" type="primary">purS</name>
    <name evidence="7" type="ORF">HWQ67_00230</name>
</gene>
<comment type="subunit">
    <text evidence="6">Part of the FGAM synthase complex composed of 1 PurL, 1 PurQ and 2 PurS subunits.</text>
</comment>
<dbReference type="RefSeq" id="WP_425340687.1">
    <property type="nucleotide sequence ID" value="NZ_JABXWD010000002.1"/>
</dbReference>
<proteinExistence type="inferred from homology"/>
<dbReference type="InterPro" id="IPR003850">
    <property type="entry name" value="PurS"/>
</dbReference>
<keyword evidence="2 6" id="KW-0436">Ligase</keyword>
<evidence type="ECO:0000313" key="7">
    <source>
        <dbReference type="EMBL" id="MBV6340003.1"/>
    </source>
</evidence>
<evidence type="ECO:0000256" key="6">
    <source>
        <dbReference type="HAMAP-Rule" id="MF_01926"/>
    </source>
</evidence>